<dbReference type="InterPro" id="IPR045380">
    <property type="entry name" value="LD_TPept_scaffold_dom"/>
</dbReference>
<dbReference type="PANTHER" id="PTHR41533:SF2">
    <property type="entry name" value="BLR7131 PROTEIN"/>
    <property type="match status" value="1"/>
</dbReference>
<dbReference type="InterPro" id="IPR036365">
    <property type="entry name" value="PGBD-like_sf"/>
</dbReference>
<dbReference type="EMBL" id="RJKX01000015">
    <property type="protein sequence ID" value="ROP84228.1"/>
    <property type="molecule type" value="Genomic_DNA"/>
</dbReference>
<sequence>MIHRTCHDAGTRFPPKSPSQALRMLGALALAAVLAGPVFTHAASAAQPTVPPPSVRERPAMPSWLADFVGEQSTALSAWPGRQVGQLREFYAAADFEPRWTGEGGLTDRGRALMATLAQSEEHGLSPDALGVPALQAMVERADPAARPQLELALTGALMRYAGWLLGVEREDGAPRHPVFVLAQDQLDPRELARLIDTGDMRQLVATLSPAHSQYQRLLAARRVYKERVAQQAASPKIPAGATIRAGYNDPRVPAIRARMAAMGHDVATTGDANHYDPKLRQAVMQFQAANRLQPDGSVGRAVLAAMNAGPADRLVQIDATLERWRRMPRDLGARHVLVNVPAYTMSVMEGDRASMQMKVVVGTRARQTPTFSSRLATVEINPTWSVPARLAAEDILPAIRRNPNYLEEHNIRVLAVVDGRVRQINSAEIDWEQHGGRNMPFRFRQDPGAGNSLGKVKMMLPNDEAIYLHDTPKRSLFQRTARAYSSGCIRLEKPDLFANLLLTEGAGWSQDQIDGAFAQRGTRAVPLRDSMNVHIAYLTAWVEDDGKLTFHDDIYSQDDRVVQMIQARRALPAPPSPERMRTASARD</sequence>
<evidence type="ECO:0000256" key="4">
    <source>
        <dbReference type="ARBA" id="ARBA00022960"/>
    </source>
</evidence>
<dbReference type="GO" id="GO:0008360">
    <property type="term" value="P:regulation of cell shape"/>
    <property type="evidence" value="ECO:0007669"/>
    <property type="project" value="UniProtKB-UniRule"/>
</dbReference>
<dbReference type="GO" id="GO:0009252">
    <property type="term" value="P:peptidoglycan biosynthetic process"/>
    <property type="evidence" value="ECO:0007669"/>
    <property type="project" value="UniProtKB-UniPathway"/>
</dbReference>
<dbReference type="InterPro" id="IPR002477">
    <property type="entry name" value="Peptidoglycan-bd-like"/>
</dbReference>
<evidence type="ECO:0000256" key="3">
    <source>
        <dbReference type="ARBA" id="ARBA00022679"/>
    </source>
</evidence>
<dbReference type="Gene3D" id="2.40.440.10">
    <property type="entry name" value="L,D-transpeptidase catalytic domain-like"/>
    <property type="match status" value="1"/>
</dbReference>
<dbReference type="GO" id="GO:0016740">
    <property type="term" value="F:transferase activity"/>
    <property type="evidence" value="ECO:0007669"/>
    <property type="project" value="UniProtKB-KW"/>
</dbReference>
<feature type="signal peptide" evidence="8">
    <location>
        <begin position="1"/>
        <end position="42"/>
    </location>
</feature>
<evidence type="ECO:0000313" key="10">
    <source>
        <dbReference type="EMBL" id="ROP84228.1"/>
    </source>
</evidence>
<evidence type="ECO:0000313" key="11">
    <source>
        <dbReference type="Proteomes" id="UP000278222"/>
    </source>
</evidence>
<dbReference type="InterPro" id="IPR036366">
    <property type="entry name" value="PGBDSf"/>
</dbReference>
<reference evidence="10 11" key="1">
    <citation type="submission" date="2018-11" db="EMBL/GenBank/DDBJ databases">
        <title>Genomic Encyclopedia of Type Strains, Phase IV (KMG-IV): sequencing the most valuable type-strain genomes for metagenomic binning, comparative biology and taxonomic classification.</title>
        <authorList>
            <person name="Goeker M."/>
        </authorList>
    </citation>
    <scope>NUCLEOTIDE SEQUENCE [LARGE SCALE GENOMIC DNA]</scope>
    <source>
        <strain evidence="10 11">DSM 5900</strain>
    </source>
</reference>
<dbReference type="Gene3D" id="1.10.101.10">
    <property type="entry name" value="PGBD-like superfamily/PGBD"/>
    <property type="match status" value="1"/>
</dbReference>
<feature type="active site" description="Proton donor/acceptor" evidence="7">
    <location>
        <position position="470"/>
    </location>
</feature>
<evidence type="ECO:0000256" key="1">
    <source>
        <dbReference type="ARBA" id="ARBA00004752"/>
    </source>
</evidence>
<dbReference type="Proteomes" id="UP000278222">
    <property type="component" value="Unassembled WGS sequence"/>
</dbReference>
<comment type="pathway">
    <text evidence="1 7">Cell wall biogenesis; peptidoglycan biosynthesis.</text>
</comment>
<proteinExistence type="inferred from homology"/>
<keyword evidence="4 7" id="KW-0133">Cell shape</keyword>
<feature type="domain" description="L,D-TPase catalytic" evidence="9">
    <location>
        <begin position="335"/>
        <end position="528"/>
    </location>
</feature>
<evidence type="ECO:0000256" key="2">
    <source>
        <dbReference type="ARBA" id="ARBA00005992"/>
    </source>
</evidence>
<organism evidence="10 11">
    <name type="scientific">Stella humosa</name>
    <dbReference type="NCBI Taxonomy" id="94"/>
    <lineage>
        <taxon>Bacteria</taxon>
        <taxon>Pseudomonadati</taxon>
        <taxon>Pseudomonadota</taxon>
        <taxon>Alphaproteobacteria</taxon>
        <taxon>Rhodospirillales</taxon>
        <taxon>Stellaceae</taxon>
        <taxon>Stella</taxon>
    </lineage>
</organism>
<dbReference type="PROSITE" id="PS52029">
    <property type="entry name" value="LD_TPASE"/>
    <property type="match status" value="1"/>
</dbReference>
<dbReference type="SUPFAM" id="SSF47090">
    <property type="entry name" value="PGBD-like"/>
    <property type="match status" value="1"/>
</dbReference>
<dbReference type="RefSeq" id="WP_170216571.1">
    <property type="nucleotide sequence ID" value="NZ_AP019700.1"/>
</dbReference>
<dbReference type="InterPro" id="IPR005490">
    <property type="entry name" value="LD_TPept_cat_dom"/>
</dbReference>
<name>A0A3N1L0U5_9PROT</name>
<dbReference type="InterPro" id="IPR052905">
    <property type="entry name" value="LD-transpeptidase_YkuD-like"/>
</dbReference>
<dbReference type="InterPro" id="IPR038063">
    <property type="entry name" value="Transpep_catalytic_dom"/>
</dbReference>
<accession>A0A3N1L0U5</accession>
<dbReference type="Pfam" id="PF03734">
    <property type="entry name" value="YkuD"/>
    <property type="match status" value="1"/>
</dbReference>
<feature type="chain" id="PRO_5018264928" evidence="8">
    <location>
        <begin position="43"/>
        <end position="588"/>
    </location>
</feature>
<keyword evidence="5 7" id="KW-0573">Peptidoglycan synthesis</keyword>
<gene>
    <name evidence="10" type="ORF">EDC65_3576</name>
</gene>
<dbReference type="Pfam" id="PF20142">
    <property type="entry name" value="Scaffold"/>
    <property type="match status" value="1"/>
</dbReference>
<evidence type="ECO:0000256" key="5">
    <source>
        <dbReference type="ARBA" id="ARBA00022984"/>
    </source>
</evidence>
<dbReference type="AlphaFoldDB" id="A0A3N1L0U5"/>
<keyword evidence="8" id="KW-0732">Signal</keyword>
<comment type="caution">
    <text evidence="10">The sequence shown here is derived from an EMBL/GenBank/DDBJ whole genome shotgun (WGS) entry which is preliminary data.</text>
</comment>
<evidence type="ECO:0000256" key="7">
    <source>
        <dbReference type="PROSITE-ProRule" id="PRU01373"/>
    </source>
</evidence>
<protein>
    <submittedName>
        <fullName evidence="10">Murein L,D-transpeptidase YcbB/YkuD</fullName>
    </submittedName>
</protein>
<dbReference type="GO" id="GO:0004180">
    <property type="term" value="F:carboxypeptidase activity"/>
    <property type="evidence" value="ECO:0007669"/>
    <property type="project" value="UniProtKB-ARBA"/>
</dbReference>
<evidence type="ECO:0000259" key="9">
    <source>
        <dbReference type="PROSITE" id="PS52029"/>
    </source>
</evidence>
<keyword evidence="11" id="KW-1185">Reference proteome</keyword>
<evidence type="ECO:0000256" key="8">
    <source>
        <dbReference type="SAM" id="SignalP"/>
    </source>
</evidence>
<dbReference type="PANTHER" id="PTHR41533">
    <property type="entry name" value="L,D-TRANSPEPTIDASE HI_1667-RELATED"/>
    <property type="match status" value="1"/>
</dbReference>
<keyword evidence="6 7" id="KW-0961">Cell wall biogenesis/degradation</keyword>
<dbReference type="GO" id="GO:0071555">
    <property type="term" value="P:cell wall organization"/>
    <property type="evidence" value="ECO:0007669"/>
    <property type="project" value="UniProtKB-UniRule"/>
</dbReference>
<dbReference type="UniPathway" id="UPA00219"/>
<keyword evidence="3" id="KW-0808">Transferase</keyword>
<dbReference type="Pfam" id="PF01471">
    <property type="entry name" value="PG_binding_1"/>
    <property type="match status" value="1"/>
</dbReference>
<dbReference type="SUPFAM" id="SSF141523">
    <property type="entry name" value="L,D-transpeptidase catalytic domain-like"/>
    <property type="match status" value="1"/>
</dbReference>
<evidence type="ECO:0000256" key="6">
    <source>
        <dbReference type="ARBA" id="ARBA00023316"/>
    </source>
</evidence>
<dbReference type="CDD" id="cd16913">
    <property type="entry name" value="YkuD_like"/>
    <property type="match status" value="1"/>
</dbReference>
<comment type="similarity">
    <text evidence="2">Belongs to the YkuD family.</text>
</comment>
<feature type="active site" description="Nucleophile" evidence="7">
    <location>
        <position position="489"/>
    </location>
</feature>